<dbReference type="PROSITE" id="PS51125">
    <property type="entry name" value="NHL"/>
    <property type="match status" value="3"/>
</dbReference>
<feature type="repeat" description="NHL" evidence="2">
    <location>
        <begin position="45"/>
        <end position="75"/>
    </location>
</feature>
<protein>
    <submittedName>
        <fullName evidence="3">SBBP repeat-containing protein</fullName>
    </submittedName>
</protein>
<name>A0ABS6S4P7_9BACT</name>
<keyword evidence="4" id="KW-1185">Reference proteome</keyword>
<comment type="caution">
    <text evidence="3">The sequence shown here is derived from an EMBL/GenBank/DDBJ whole genome shotgun (WGS) entry which is preliminary data.</text>
</comment>
<feature type="repeat" description="NHL" evidence="2">
    <location>
        <begin position="130"/>
        <end position="169"/>
    </location>
</feature>
<accession>A0ABS6S4P7</accession>
<keyword evidence="1" id="KW-0677">Repeat</keyword>
<dbReference type="PANTHER" id="PTHR24104:SF25">
    <property type="entry name" value="PROTEIN LIN-41"/>
    <property type="match status" value="1"/>
</dbReference>
<organism evidence="3 4">
    <name type="scientific">Candidatus Magnetobacterium casense</name>
    <dbReference type="NCBI Taxonomy" id="1455061"/>
    <lineage>
        <taxon>Bacteria</taxon>
        <taxon>Pseudomonadati</taxon>
        <taxon>Nitrospirota</taxon>
        <taxon>Thermodesulfovibrionia</taxon>
        <taxon>Thermodesulfovibrionales</taxon>
        <taxon>Candidatus Magnetobacteriaceae</taxon>
        <taxon>Candidatus Magnetobacterium</taxon>
    </lineage>
</organism>
<dbReference type="InterPro" id="IPR001258">
    <property type="entry name" value="NHL_repeat"/>
</dbReference>
<evidence type="ECO:0000313" key="4">
    <source>
        <dbReference type="Proteomes" id="UP001196980"/>
    </source>
</evidence>
<dbReference type="Proteomes" id="UP001196980">
    <property type="component" value="Unassembled WGS sequence"/>
</dbReference>
<proteinExistence type="predicted"/>
<evidence type="ECO:0000256" key="2">
    <source>
        <dbReference type="PROSITE-ProRule" id="PRU00504"/>
    </source>
</evidence>
<gene>
    <name evidence="3" type="ORF">HWQ67_18770</name>
</gene>
<dbReference type="EMBL" id="JABXWD010000698">
    <property type="protein sequence ID" value="MBV6343615.1"/>
    <property type="molecule type" value="Genomic_DNA"/>
</dbReference>
<sequence>MTGRKVLRTIVLVAVMVLALAGAALSEEVYKYKNMWPKLEQPWYFDRPSGVAVDGNGNVYVVDSSNNRIQKFTSNGKFITKWGSSGSGNGQFYSPNGIAIDANGNVYIADRGNARTQRFTANGKFIAKWDSSGSGDGQLNNPTGMDIDANGNIYVAYTGNHRTQKFTSDGKFIVSSLNFMVNTFLPW</sequence>
<evidence type="ECO:0000256" key="1">
    <source>
        <dbReference type="ARBA" id="ARBA00022737"/>
    </source>
</evidence>
<dbReference type="PANTHER" id="PTHR24104">
    <property type="entry name" value="E3 UBIQUITIN-PROTEIN LIGASE NHLRC1-RELATED"/>
    <property type="match status" value="1"/>
</dbReference>
<reference evidence="3 4" key="1">
    <citation type="journal article" date="2020" name="J Geophys Res Biogeosci">
        <title>Magnetotaxis as an Adaptation to Enable Bacterial Shuttling of Microbial Sulfur and Sulfur Cycling Across Aquatic Oxic#Anoxic Interfaces.</title>
        <authorList>
            <person name="Li J."/>
            <person name="Liu P."/>
            <person name="Wang J."/>
            <person name="Roberts A.P."/>
            <person name="Pan Y."/>
        </authorList>
    </citation>
    <scope>NUCLEOTIDE SEQUENCE [LARGE SCALE GENOMIC DNA]</scope>
    <source>
        <strain evidence="3 4">MYR-1_YQ</strain>
    </source>
</reference>
<dbReference type="InterPro" id="IPR050952">
    <property type="entry name" value="TRIM-NHL_E3_ligases"/>
</dbReference>
<dbReference type="Pfam" id="PF01436">
    <property type="entry name" value="NHL"/>
    <property type="match status" value="3"/>
</dbReference>
<feature type="repeat" description="NHL" evidence="2">
    <location>
        <begin position="83"/>
        <end position="122"/>
    </location>
</feature>
<dbReference type="RefSeq" id="WP_218254234.1">
    <property type="nucleotide sequence ID" value="NZ_JABXWD010000698.1"/>
</dbReference>
<evidence type="ECO:0000313" key="3">
    <source>
        <dbReference type="EMBL" id="MBV6343615.1"/>
    </source>
</evidence>